<dbReference type="Pfam" id="PF08240">
    <property type="entry name" value="ADH_N"/>
    <property type="match status" value="1"/>
</dbReference>
<evidence type="ECO:0000256" key="1">
    <source>
        <dbReference type="ARBA" id="ARBA00023002"/>
    </source>
</evidence>
<evidence type="ECO:0000313" key="4">
    <source>
        <dbReference type="Proteomes" id="UP000669179"/>
    </source>
</evidence>
<dbReference type="SMART" id="SM00829">
    <property type="entry name" value="PKS_ER"/>
    <property type="match status" value="1"/>
</dbReference>
<dbReference type="SUPFAM" id="SSF51735">
    <property type="entry name" value="NAD(P)-binding Rossmann-fold domains"/>
    <property type="match status" value="1"/>
</dbReference>
<feature type="domain" description="Enoyl reductase (ER)" evidence="2">
    <location>
        <begin position="10"/>
        <end position="308"/>
    </location>
</feature>
<dbReference type="PROSITE" id="PS01162">
    <property type="entry name" value="QOR_ZETA_CRYSTAL"/>
    <property type="match status" value="1"/>
</dbReference>
<dbReference type="EMBL" id="JAGEOJ010000011">
    <property type="protein sequence ID" value="MBO2450645.1"/>
    <property type="molecule type" value="Genomic_DNA"/>
</dbReference>
<dbReference type="GO" id="GO:0016491">
    <property type="term" value="F:oxidoreductase activity"/>
    <property type="evidence" value="ECO:0007669"/>
    <property type="project" value="UniProtKB-KW"/>
</dbReference>
<dbReference type="Gene3D" id="3.40.50.720">
    <property type="entry name" value="NAD(P)-binding Rossmann-like Domain"/>
    <property type="match status" value="1"/>
</dbReference>
<evidence type="ECO:0000313" key="3">
    <source>
        <dbReference type="EMBL" id="MBO2450645.1"/>
    </source>
</evidence>
<protein>
    <submittedName>
        <fullName evidence="3">NADP-dependent oxidoreductase</fullName>
    </submittedName>
</protein>
<dbReference type="Gene3D" id="3.90.180.10">
    <property type="entry name" value="Medium-chain alcohol dehydrogenases, catalytic domain"/>
    <property type="match status" value="1"/>
</dbReference>
<dbReference type="InterPro" id="IPR050700">
    <property type="entry name" value="YIM1/Zinc_Alcohol_DH_Fams"/>
</dbReference>
<dbReference type="InterPro" id="IPR002364">
    <property type="entry name" value="Quin_OxRdtase/zeta-crystal_CS"/>
</dbReference>
<dbReference type="InterPro" id="IPR036291">
    <property type="entry name" value="NAD(P)-bd_dom_sf"/>
</dbReference>
<reference evidence="3" key="1">
    <citation type="submission" date="2021-03" db="EMBL/GenBank/DDBJ databases">
        <authorList>
            <person name="Kanchanasin P."/>
            <person name="Saeng-In P."/>
            <person name="Phongsopitanun W."/>
            <person name="Yuki M."/>
            <person name="Kudo T."/>
            <person name="Ohkuma M."/>
            <person name="Tanasupawat S."/>
        </authorList>
    </citation>
    <scope>NUCLEOTIDE SEQUENCE</scope>
    <source>
        <strain evidence="3">GKU 128</strain>
    </source>
</reference>
<dbReference type="InterPro" id="IPR013154">
    <property type="entry name" value="ADH-like_N"/>
</dbReference>
<accession>A0A939PDK2</accession>
<organism evidence="3 4">
    <name type="scientific">Actinomadura barringtoniae</name>
    <dbReference type="NCBI Taxonomy" id="1427535"/>
    <lineage>
        <taxon>Bacteria</taxon>
        <taxon>Bacillati</taxon>
        <taxon>Actinomycetota</taxon>
        <taxon>Actinomycetes</taxon>
        <taxon>Streptosporangiales</taxon>
        <taxon>Thermomonosporaceae</taxon>
        <taxon>Actinomadura</taxon>
    </lineage>
</organism>
<dbReference type="CDD" id="cd05289">
    <property type="entry name" value="MDR_like_2"/>
    <property type="match status" value="1"/>
</dbReference>
<dbReference type="Pfam" id="PF13602">
    <property type="entry name" value="ADH_zinc_N_2"/>
    <property type="match status" value="1"/>
</dbReference>
<keyword evidence="1" id="KW-0560">Oxidoreductase</keyword>
<gene>
    <name evidence="3" type="ORF">J4573_26315</name>
</gene>
<dbReference type="InterPro" id="IPR020843">
    <property type="entry name" value="ER"/>
</dbReference>
<name>A0A939PDK2_9ACTN</name>
<dbReference type="Proteomes" id="UP000669179">
    <property type="component" value="Unassembled WGS sequence"/>
</dbReference>
<dbReference type="SUPFAM" id="SSF50129">
    <property type="entry name" value="GroES-like"/>
    <property type="match status" value="1"/>
</dbReference>
<comment type="caution">
    <text evidence="3">The sequence shown here is derived from an EMBL/GenBank/DDBJ whole genome shotgun (WGS) entry which is preliminary data.</text>
</comment>
<dbReference type="InterPro" id="IPR011032">
    <property type="entry name" value="GroES-like_sf"/>
</dbReference>
<evidence type="ECO:0000259" key="2">
    <source>
        <dbReference type="SMART" id="SM00829"/>
    </source>
</evidence>
<dbReference type="AlphaFoldDB" id="A0A939PDK2"/>
<dbReference type="PANTHER" id="PTHR11695">
    <property type="entry name" value="ALCOHOL DEHYDROGENASE RELATED"/>
    <property type="match status" value="1"/>
</dbReference>
<proteinExistence type="predicted"/>
<dbReference type="PANTHER" id="PTHR11695:SF294">
    <property type="entry name" value="RETICULON-4-INTERACTING PROTEIN 1, MITOCHONDRIAL"/>
    <property type="match status" value="1"/>
</dbReference>
<sequence length="310" mass="32986">MKAIVQKSFGGPEVLELAEVERPVPLATEVLVRVKAVGTNPVEPFIRGAHFPLLGEPPFILGWDVSGVVEDLEPGVTRFEVGDEVYGMPFFPRAANAYAEYVAAPSRHFARKPAGLDHVQSAALPLAGLTAWQSLVDTADVRPGQRVLVHAAGGGVGHLAVQIAKARGAYVIGTASATKADFVRALGADEVVDYRKVDFTEAVRDVDVALDTVGGDTARRSIEVLRPGGLLVTIVGRRDVELAERTRAAGRRFAGIAVEPDQVGLEALTELVEAGRLRVHVDQTFPLEEAAKAHQVLESGSTQGKIVLTV</sequence>
<keyword evidence="4" id="KW-1185">Reference proteome</keyword>
<dbReference type="GO" id="GO:0008270">
    <property type="term" value="F:zinc ion binding"/>
    <property type="evidence" value="ECO:0007669"/>
    <property type="project" value="InterPro"/>
</dbReference>